<dbReference type="WBParaSite" id="nRc.2.0.1.t05337-RA">
    <property type="protein sequence ID" value="nRc.2.0.1.t05337-RA"/>
    <property type="gene ID" value="nRc.2.0.1.g05337"/>
</dbReference>
<accession>A0A915HV98</accession>
<sequence length="74" mass="7956">MQPAACKMQPPADATQKAACETQPTAGDTQQRGQVATVHNRDAAERKLNAAVCGHDDNLVELVQIIEFQPVEAK</sequence>
<name>A0A915HV98_ROMCU</name>
<feature type="compositionally biased region" description="Polar residues" evidence="1">
    <location>
        <begin position="22"/>
        <end position="34"/>
    </location>
</feature>
<proteinExistence type="predicted"/>
<protein>
    <submittedName>
        <fullName evidence="3">Uncharacterized protein</fullName>
    </submittedName>
</protein>
<feature type="region of interest" description="Disordered" evidence="1">
    <location>
        <begin position="1"/>
        <end position="36"/>
    </location>
</feature>
<reference evidence="3" key="1">
    <citation type="submission" date="2022-11" db="UniProtKB">
        <authorList>
            <consortium name="WormBaseParasite"/>
        </authorList>
    </citation>
    <scope>IDENTIFICATION</scope>
</reference>
<dbReference type="Proteomes" id="UP000887565">
    <property type="component" value="Unplaced"/>
</dbReference>
<evidence type="ECO:0000256" key="1">
    <source>
        <dbReference type="SAM" id="MobiDB-lite"/>
    </source>
</evidence>
<evidence type="ECO:0000313" key="3">
    <source>
        <dbReference type="WBParaSite" id="nRc.2.0.1.t05337-RA"/>
    </source>
</evidence>
<dbReference type="AlphaFoldDB" id="A0A915HV98"/>
<evidence type="ECO:0000313" key="2">
    <source>
        <dbReference type="Proteomes" id="UP000887565"/>
    </source>
</evidence>
<organism evidence="2 3">
    <name type="scientific">Romanomermis culicivorax</name>
    <name type="common">Nematode worm</name>
    <dbReference type="NCBI Taxonomy" id="13658"/>
    <lineage>
        <taxon>Eukaryota</taxon>
        <taxon>Metazoa</taxon>
        <taxon>Ecdysozoa</taxon>
        <taxon>Nematoda</taxon>
        <taxon>Enoplea</taxon>
        <taxon>Dorylaimia</taxon>
        <taxon>Mermithida</taxon>
        <taxon>Mermithoidea</taxon>
        <taxon>Mermithidae</taxon>
        <taxon>Romanomermis</taxon>
    </lineage>
</organism>
<keyword evidence="2" id="KW-1185">Reference proteome</keyword>